<sequence>MQQTTRSPDLAPGRRYTAALRCIVWNLVRDTRVLSGVQERGLFEPRGTAAVIDRPAPVPKLCADLPLRRSRSPRHFGKHHDPRSSTVPEASIRTGKVSLVLFLAPSLITPHPLSSKNATRADQNTDLYNEYEYQSENKKSPDEAISSRECIPKLVQFIGCELRGDINKDRLNFLAGGKWGDAERYRVRGGWG</sequence>
<dbReference type="AlphaFoldDB" id="A0A2J6TF17"/>
<evidence type="ECO:0000313" key="2">
    <source>
        <dbReference type="Proteomes" id="UP000235371"/>
    </source>
</evidence>
<keyword evidence="2" id="KW-1185">Reference proteome</keyword>
<name>A0A2J6TF17_9HELO</name>
<reference evidence="1 2" key="1">
    <citation type="submission" date="2016-04" db="EMBL/GenBank/DDBJ databases">
        <title>A degradative enzymes factory behind the ericoid mycorrhizal symbiosis.</title>
        <authorList>
            <consortium name="DOE Joint Genome Institute"/>
            <person name="Martino E."/>
            <person name="Morin E."/>
            <person name="Grelet G."/>
            <person name="Kuo A."/>
            <person name="Kohler A."/>
            <person name="Daghino S."/>
            <person name="Barry K."/>
            <person name="Choi C."/>
            <person name="Cichocki N."/>
            <person name="Clum A."/>
            <person name="Copeland A."/>
            <person name="Hainaut M."/>
            <person name="Haridas S."/>
            <person name="Labutti K."/>
            <person name="Lindquist E."/>
            <person name="Lipzen A."/>
            <person name="Khouja H.-R."/>
            <person name="Murat C."/>
            <person name="Ohm R."/>
            <person name="Olson A."/>
            <person name="Spatafora J."/>
            <person name="Veneault-Fourrey C."/>
            <person name="Henrissat B."/>
            <person name="Grigoriev I."/>
            <person name="Martin F."/>
            <person name="Perotto S."/>
        </authorList>
    </citation>
    <scope>NUCLEOTIDE SEQUENCE [LARGE SCALE GENOMIC DNA]</scope>
    <source>
        <strain evidence="1 2">E</strain>
    </source>
</reference>
<dbReference type="InParanoid" id="A0A2J6TF17"/>
<proteinExistence type="predicted"/>
<accession>A0A2J6TF17</accession>
<evidence type="ECO:0000313" key="1">
    <source>
        <dbReference type="EMBL" id="PMD61592.1"/>
    </source>
</evidence>
<protein>
    <submittedName>
        <fullName evidence="1">Uncharacterized protein</fullName>
    </submittedName>
</protein>
<organism evidence="1 2">
    <name type="scientific">Hyaloscypha bicolor E</name>
    <dbReference type="NCBI Taxonomy" id="1095630"/>
    <lineage>
        <taxon>Eukaryota</taxon>
        <taxon>Fungi</taxon>
        <taxon>Dikarya</taxon>
        <taxon>Ascomycota</taxon>
        <taxon>Pezizomycotina</taxon>
        <taxon>Leotiomycetes</taxon>
        <taxon>Helotiales</taxon>
        <taxon>Hyaloscyphaceae</taxon>
        <taxon>Hyaloscypha</taxon>
        <taxon>Hyaloscypha bicolor</taxon>
    </lineage>
</organism>
<dbReference type="GeneID" id="36591008"/>
<dbReference type="EMBL" id="KZ613786">
    <property type="protein sequence ID" value="PMD61592.1"/>
    <property type="molecule type" value="Genomic_DNA"/>
</dbReference>
<gene>
    <name evidence="1" type="ORF">K444DRAFT_628612</name>
</gene>
<dbReference type="Proteomes" id="UP000235371">
    <property type="component" value="Unassembled WGS sequence"/>
</dbReference>
<dbReference type="RefSeq" id="XP_024738496.1">
    <property type="nucleotide sequence ID" value="XM_024882931.1"/>
</dbReference>